<protein>
    <recommendedName>
        <fullName evidence="6">Major facilitator superfamily (MFS) profile domain-containing protein</fullName>
    </recommendedName>
</protein>
<dbReference type="InterPro" id="IPR005828">
    <property type="entry name" value="MFS_sugar_transport-like"/>
</dbReference>
<evidence type="ECO:0000259" key="6">
    <source>
        <dbReference type="PROSITE" id="PS50850"/>
    </source>
</evidence>
<dbReference type="PROSITE" id="PS50850">
    <property type="entry name" value="MFS"/>
    <property type="match status" value="1"/>
</dbReference>
<dbReference type="FunFam" id="1.20.1250.20:FF:000023">
    <property type="entry name" value="Solute carrier family 22 member 6"/>
    <property type="match status" value="1"/>
</dbReference>
<feature type="transmembrane region" description="Helical" evidence="5">
    <location>
        <begin position="193"/>
        <end position="212"/>
    </location>
</feature>
<dbReference type="AlphaFoldDB" id="A0AAV7MQ63"/>
<dbReference type="SUPFAM" id="SSF103473">
    <property type="entry name" value="MFS general substrate transporter"/>
    <property type="match status" value="1"/>
</dbReference>
<feature type="transmembrane region" description="Helical" evidence="5">
    <location>
        <begin position="104"/>
        <end position="123"/>
    </location>
</feature>
<dbReference type="GO" id="GO:0016020">
    <property type="term" value="C:membrane"/>
    <property type="evidence" value="ECO:0007669"/>
    <property type="project" value="UniProtKB-SubCell"/>
</dbReference>
<feature type="transmembrane region" description="Helical" evidence="5">
    <location>
        <begin position="425"/>
        <end position="446"/>
    </location>
</feature>
<dbReference type="Gene3D" id="1.20.1250.20">
    <property type="entry name" value="MFS general substrate transporter like domains"/>
    <property type="match status" value="1"/>
</dbReference>
<evidence type="ECO:0000256" key="4">
    <source>
        <dbReference type="ARBA" id="ARBA00023136"/>
    </source>
</evidence>
<comment type="subcellular location">
    <subcellularLocation>
        <location evidence="1">Membrane</location>
        <topology evidence="1">Multi-pass membrane protein</topology>
    </subcellularLocation>
</comment>
<feature type="transmembrane region" description="Helical" evidence="5">
    <location>
        <begin position="393"/>
        <end position="413"/>
    </location>
</feature>
<keyword evidence="3 5" id="KW-1133">Transmembrane helix</keyword>
<proteinExistence type="predicted"/>
<evidence type="ECO:0000256" key="1">
    <source>
        <dbReference type="ARBA" id="ARBA00004141"/>
    </source>
</evidence>
<gene>
    <name evidence="7" type="ORF">NDU88_003077</name>
</gene>
<feature type="domain" description="Major facilitator superfamily (MFS) profile" evidence="6">
    <location>
        <begin position="47"/>
        <end position="477"/>
    </location>
</feature>
<evidence type="ECO:0000256" key="5">
    <source>
        <dbReference type="SAM" id="Phobius"/>
    </source>
</evidence>
<reference evidence="7" key="1">
    <citation type="journal article" date="2022" name="bioRxiv">
        <title>Sequencing and chromosome-scale assembly of the giantPleurodeles waltlgenome.</title>
        <authorList>
            <person name="Brown T."/>
            <person name="Elewa A."/>
            <person name="Iarovenko S."/>
            <person name="Subramanian E."/>
            <person name="Araus A.J."/>
            <person name="Petzold A."/>
            <person name="Susuki M."/>
            <person name="Suzuki K.-i.T."/>
            <person name="Hayashi T."/>
            <person name="Toyoda A."/>
            <person name="Oliveira C."/>
            <person name="Osipova E."/>
            <person name="Leigh N.D."/>
            <person name="Simon A."/>
            <person name="Yun M.H."/>
        </authorList>
    </citation>
    <scope>NUCLEOTIDE SEQUENCE</scope>
    <source>
        <strain evidence="7">20211129_DDA</strain>
        <tissue evidence="7">Liver</tissue>
    </source>
</reference>
<evidence type="ECO:0000313" key="8">
    <source>
        <dbReference type="Proteomes" id="UP001066276"/>
    </source>
</evidence>
<evidence type="ECO:0000256" key="3">
    <source>
        <dbReference type="ARBA" id="ARBA00022989"/>
    </source>
</evidence>
<feature type="transmembrane region" description="Helical" evidence="5">
    <location>
        <begin position="218"/>
        <end position="236"/>
    </location>
</feature>
<sequence length="524" mass="58320">MPSHHCQLPTNISWTDRSNSTYGLNKSSLLVSFIPLDGNRNPDNCRRFASAQWRLLESNFTVDNMTEWSTVPCTEGWTYDQTVFSSTIITEWDLVCDRRQMNQVAQTIYMAGVMVGAIIFGSLSDRYGRRAVLIWCYLQMGVTGTCVAFLPSFGCYCAFRFLSGTALSGILLNTLSLILEWMPTKGRTVAGTLMGYSFTFGQMALAGVAYGIRDWRWLQFAVSAPYFIFFLLSWLLPESARWLILHGKSQVALRNLQRVAWVNRRMSAGSALTLEVVKSHMHAEIKTMRSSHSMVDLIRTPTMRRISIILALIWFSMSFAYYGLGMDLQKFGFSIFLVQAFFGVIDIPAKLVGAATMSMIGRRCTESVSLILAGLMIIANLFVPHGMKTVRTVLSALGKGCLASAFTCAYLYSGELYPTEIRQTGMGFVSMNARIGAMVAPIVLMASEYASFVPPLIYGLAAVLAGCGVCFLAETRNQQLPDTIEAVENSMKHKIFLEKPLNGEAIELTEKEDDDMNISLLTRI</sequence>
<accession>A0AAV7MQ63</accession>
<dbReference type="Proteomes" id="UP001066276">
    <property type="component" value="Chromosome 9"/>
</dbReference>
<feature type="transmembrane region" description="Helical" evidence="5">
    <location>
        <begin position="159"/>
        <end position="181"/>
    </location>
</feature>
<dbReference type="PANTHER" id="PTHR24064">
    <property type="entry name" value="SOLUTE CARRIER FAMILY 22 MEMBER"/>
    <property type="match status" value="1"/>
</dbReference>
<organism evidence="7 8">
    <name type="scientific">Pleurodeles waltl</name>
    <name type="common">Iberian ribbed newt</name>
    <dbReference type="NCBI Taxonomy" id="8319"/>
    <lineage>
        <taxon>Eukaryota</taxon>
        <taxon>Metazoa</taxon>
        <taxon>Chordata</taxon>
        <taxon>Craniata</taxon>
        <taxon>Vertebrata</taxon>
        <taxon>Euteleostomi</taxon>
        <taxon>Amphibia</taxon>
        <taxon>Batrachia</taxon>
        <taxon>Caudata</taxon>
        <taxon>Salamandroidea</taxon>
        <taxon>Salamandridae</taxon>
        <taxon>Pleurodelinae</taxon>
        <taxon>Pleurodeles</taxon>
    </lineage>
</organism>
<comment type="caution">
    <text evidence="7">The sequence shown here is derived from an EMBL/GenBank/DDBJ whole genome shotgun (WGS) entry which is preliminary data.</text>
</comment>
<dbReference type="InterPro" id="IPR020846">
    <property type="entry name" value="MFS_dom"/>
</dbReference>
<name>A0AAV7MQ63_PLEWA</name>
<feature type="transmembrane region" description="Helical" evidence="5">
    <location>
        <begin position="306"/>
        <end position="324"/>
    </location>
</feature>
<feature type="transmembrane region" description="Helical" evidence="5">
    <location>
        <begin position="132"/>
        <end position="153"/>
    </location>
</feature>
<evidence type="ECO:0000256" key="2">
    <source>
        <dbReference type="ARBA" id="ARBA00022692"/>
    </source>
</evidence>
<dbReference type="GO" id="GO:0022857">
    <property type="term" value="F:transmembrane transporter activity"/>
    <property type="evidence" value="ECO:0007669"/>
    <property type="project" value="InterPro"/>
</dbReference>
<feature type="transmembrane region" description="Helical" evidence="5">
    <location>
        <begin position="452"/>
        <end position="473"/>
    </location>
</feature>
<feature type="transmembrane region" description="Helical" evidence="5">
    <location>
        <begin position="368"/>
        <end position="387"/>
    </location>
</feature>
<feature type="transmembrane region" description="Helical" evidence="5">
    <location>
        <begin position="330"/>
        <end position="347"/>
    </location>
</feature>
<dbReference type="Pfam" id="PF00083">
    <property type="entry name" value="Sugar_tr"/>
    <property type="match status" value="1"/>
</dbReference>
<evidence type="ECO:0000313" key="7">
    <source>
        <dbReference type="EMBL" id="KAJ1105672.1"/>
    </source>
</evidence>
<dbReference type="EMBL" id="JANPWB010000013">
    <property type="protein sequence ID" value="KAJ1105672.1"/>
    <property type="molecule type" value="Genomic_DNA"/>
</dbReference>
<keyword evidence="2 5" id="KW-0812">Transmembrane</keyword>
<dbReference type="InterPro" id="IPR036259">
    <property type="entry name" value="MFS_trans_sf"/>
</dbReference>
<keyword evidence="8" id="KW-1185">Reference proteome</keyword>
<keyword evidence="4 5" id="KW-0472">Membrane</keyword>